<dbReference type="Proteomes" id="UP000773614">
    <property type="component" value="Unassembled WGS sequence"/>
</dbReference>
<keyword evidence="3" id="KW-0547">Nucleotide-binding</keyword>
<keyword evidence="5" id="KW-0029">Amino-acid transport</keyword>
<dbReference type="OrthoDB" id="9781464at2"/>
<comment type="similarity">
    <text evidence="1">Belongs to the ABC transporter superfamily.</text>
</comment>
<evidence type="ECO:0000256" key="2">
    <source>
        <dbReference type="ARBA" id="ARBA00022448"/>
    </source>
</evidence>
<feature type="domain" description="ABC transporter" evidence="6">
    <location>
        <begin position="14"/>
        <end position="252"/>
    </location>
</feature>
<dbReference type="InterPro" id="IPR027417">
    <property type="entry name" value="P-loop_NTPase"/>
</dbReference>
<dbReference type="GO" id="GO:0005524">
    <property type="term" value="F:ATP binding"/>
    <property type="evidence" value="ECO:0007669"/>
    <property type="project" value="UniProtKB-KW"/>
</dbReference>
<dbReference type="InterPro" id="IPR003593">
    <property type="entry name" value="AAA+_ATPase"/>
</dbReference>
<evidence type="ECO:0000259" key="6">
    <source>
        <dbReference type="PROSITE" id="PS50893"/>
    </source>
</evidence>
<dbReference type="InterPro" id="IPR003439">
    <property type="entry name" value="ABC_transporter-like_ATP-bd"/>
</dbReference>
<dbReference type="AlphaFoldDB" id="A0A964T1U7"/>
<reference evidence="7" key="1">
    <citation type="submission" date="2019-03" db="EMBL/GenBank/DDBJ databases">
        <title>Afifella sp. nov., isolated from activated sludge.</title>
        <authorList>
            <person name="Li Q."/>
            <person name="Liu Y."/>
        </authorList>
    </citation>
    <scope>NUCLEOTIDE SEQUENCE</scope>
    <source>
        <strain evidence="7">L72</strain>
    </source>
</reference>
<proteinExistence type="inferred from homology"/>
<dbReference type="Gene3D" id="3.40.50.300">
    <property type="entry name" value="P-loop containing nucleotide triphosphate hydrolases"/>
    <property type="match status" value="1"/>
</dbReference>
<dbReference type="CDD" id="cd03224">
    <property type="entry name" value="ABC_TM1139_LivF_branched"/>
    <property type="match status" value="1"/>
</dbReference>
<gene>
    <name evidence="7" type="ORF">E4O86_04205</name>
</gene>
<dbReference type="PANTHER" id="PTHR43820">
    <property type="entry name" value="HIGH-AFFINITY BRANCHED-CHAIN AMINO ACID TRANSPORT ATP-BINDING PROTEIN LIVF"/>
    <property type="match status" value="1"/>
</dbReference>
<evidence type="ECO:0000313" key="7">
    <source>
        <dbReference type="EMBL" id="MYZ46913.1"/>
    </source>
</evidence>
<dbReference type="InterPro" id="IPR017871">
    <property type="entry name" value="ABC_transporter-like_CS"/>
</dbReference>
<keyword evidence="8" id="KW-1185">Reference proteome</keyword>
<dbReference type="GO" id="GO:0015658">
    <property type="term" value="F:branched-chain amino acid transmembrane transporter activity"/>
    <property type="evidence" value="ECO:0007669"/>
    <property type="project" value="TreeGrafter"/>
</dbReference>
<dbReference type="EMBL" id="SPKJ01000007">
    <property type="protein sequence ID" value="MYZ46913.1"/>
    <property type="molecule type" value="Genomic_DNA"/>
</dbReference>
<organism evidence="7 8">
    <name type="scientific">Propylenella binzhouense</name>
    <dbReference type="NCBI Taxonomy" id="2555902"/>
    <lineage>
        <taxon>Bacteria</taxon>
        <taxon>Pseudomonadati</taxon>
        <taxon>Pseudomonadota</taxon>
        <taxon>Alphaproteobacteria</taxon>
        <taxon>Hyphomicrobiales</taxon>
        <taxon>Propylenellaceae</taxon>
        <taxon>Propylenella</taxon>
    </lineage>
</organism>
<dbReference type="SUPFAM" id="SSF52540">
    <property type="entry name" value="P-loop containing nucleoside triphosphate hydrolases"/>
    <property type="match status" value="1"/>
</dbReference>
<evidence type="ECO:0000256" key="5">
    <source>
        <dbReference type="ARBA" id="ARBA00022970"/>
    </source>
</evidence>
<dbReference type="PANTHER" id="PTHR43820:SF4">
    <property type="entry name" value="HIGH-AFFINITY BRANCHED-CHAIN AMINO ACID TRANSPORT ATP-BINDING PROTEIN LIVF"/>
    <property type="match status" value="1"/>
</dbReference>
<dbReference type="GO" id="GO:0015807">
    <property type="term" value="P:L-amino acid transport"/>
    <property type="evidence" value="ECO:0007669"/>
    <property type="project" value="TreeGrafter"/>
</dbReference>
<dbReference type="PROSITE" id="PS00211">
    <property type="entry name" value="ABC_TRANSPORTER_1"/>
    <property type="match status" value="1"/>
</dbReference>
<evidence type="ECO:0000256" key="3">
    <source>
        <dbReference type="ARBA" id="ARBA00022741"/>
    </source>
</evidence>
<comment type="caution">
    <text evidence="7">The sequence shown here is derived from an EMBL/GenBank/DDBJ whole genome shotgun (WGS) entry which is preliminary data.</text>
</comment>
<keyword evidence="2" id="KW-0813">Transport</keyword>
<dbReference type="PROSITE" id="PS50893">
    <property type="entry name" value="ABC_TRANSPORTER_2"/>
    <property type="match status" value="1"/>
</dbReference>
<evidence type="ECO:0000256" key="4">
    <source>
        <dbReference type="ARBA" id="ARBA00022840"/>
    </source>
</evidence>
<name>A0A964T1U7_9HYPH</name>
<protein>
    <submittedName>
        <fullName evidence="7">ABC transporter ATP-binding protein</fullName>
    </submittedName>
</protein>
<accession>A0A964T1U7</accession>
<evidence type="ECO:0000313" key="8">
    <source>
        <dbReference type="Proteomes" id="UP000773614"/>
    </source>
</evidence>
<keyword evidence="4 7" id="KW-0067">ATP-binding</keyword>
<evidence type="ECO:0000256" key="1">
    <source>
        <dbReference type="ARBA" id="ARBA00005417"/>
    </source>
</evidence>
<dbReference type="GO" id="GO:0016887">
    <property type="term" value="F:ATP hydrolysis activity"/>
    <property type="evidence" value="ECO:0007669"/>
    <property type="project" value="InterPro"/>
</dbReference>
<dbReference type="Pfam" id="PF00005">
    <property type="entry name" value="ABC_tran"/>
    <property type="match status" value="1"/>
</dbReference>
<dbReference type="InterPro" id="IPR052156">
    <property type="entry name" value="BCAA_Transport_ATP-bd_LivF"/>
</dbReference>
<dbReference type="SMART" id="SM00382">
    <property type="entry name" value="AAA"/>
    <property type="match status" value="1"/>
</dbReference>
<sequence>MALNGTPAADTPLLEVRTLSVAYGRKAVALNAVNLTVPKAGVVALLGANGAGKTTLIRTVSGLIRLHNGAITGGEVLLEGKSIAGLSADRIVRLGMGQVPEGRLVFKNLTVEENLQVGGAILPRATLAERLDAVYDLFPRLAERKDQAAGLMSGGEQQMLALGRALAASPRVLLIDELSLGLAPLIVGAIYQQLKKIREHFGTALLIVEQNARLALGICDYAYVLERGEIVLAGPAELVAASERMHESYLGARAERQAAAG</sequence>